<protein>
    <submittedName>
        <fullName evidence="3">DNA polymerase-3 subunit epsilon</fullName>
    </submittedName>
</protein>
<evidence type="ECO:0000313" key="4">
    <source>
        <dbReference type="Proteomes" id="UP000182192"/>
    </source>
</evidence>
<proteinExistence type="predicted"/>
<dbReference type="InterPro" id="IPR013520">
    <property type="entry name" value="Ribonucl_H"/>
</dbReference>
<dbReference type="InterPro" id="IPR012337">
    <property type="entry name" value="RNaseH-like_sf"/>
</dbReference>
<dbReference type="CDD" id="cd06127">
    <property type="entry name" value="DEDDh"/>
    <property type="match status" value="1"/>
</dbReference>
<accession>A0A1I1PKV9</accession>
<dbReference type="Proteomes" id="UP000182192">
    <property type="component" value="Unassembled WGS sequence"/>
</dbReference>
<keyword evidence="1" id="KW-0175">Coiled coil</keyword>
<dbReference type="Gene3D" id="3.30.420.10">
    <property type="entry name" value="Ribonuclease H-like superfamily/Ribonuclease H"/>
    <property type="match status" value="1"/>
</dbReference>
<name>A0A1I1PKV9_RUMAL</name>
<dbReference type="EMBL" id="FOKQ01000035">
    <property type="protein sequence ID" value="SFD10509.1"/>
    <property type="molecule type" value="Genomic_DNA"/>
</dbReference>
<feature type="domain" description="Exonuclease" evidence="2">
    <location>
        <begin position="126"/>
        <end position="299"/>
    </location>
</feature>
<dbReference type="RefSeq" id="WP_081358490.1">
    <property type="nucleotide sequence ID" value="NZ_FOKQ01000035.1"/>
</dbReference>
<dbReference type="SMART" id="SM00479">
    <property type="entry name" value="EXOIII"/>
    <property type="match status" value="1"/>
</dbReference>
<dbReference type="PANTHER" id="PTHR30231">
    <property type="entry name" value="DNA POLYMERASE III SUBUNIT EPSILON"/>
    <property type="match status" value="1"/>
</dbReference>
<evidence type="ECO:0000256" key="1">
    <source>
        <dbReference type="SAM" id="Coils"/>
    </source>
</evidence>
<reference evidence="3 4" key="1">
    <citation type="submission" date="2016-10" db="EMBL/GenBank/DDBJ databases">
        <authorList>
            <person name="de Groot N.N."/>
        </authorList>
    </citation>
    <scope>NUCLEOTIDE SEQUENCE [LARGE SCALE GENOMIC DNA]</scope>
    <source>
        <strain evidence="3 4">AR67</strain>
    </source>
</reference>
<dbReference type="GO" id="GO:0003676">
    <property type="term" value="F:nucleic acid binding"/>
    <property type="evidence" value="ECO:0007669"/>
    <property type="project" value="InterPro"/>
</dbReference>
<dbReference type="GO" id="GO:0005829">
    <property type="term" value="C:cytosol"/>
    <property type="evidence" value="ECO:0007669"/>
    <property type="project" value="TreeGrafter"/>
</dbReference>
<dbReference type="eggNOG" id="COG0847">
    <property type="taxonomic scope" value="Bacteria"/>
</dbReference>
<dbReference type="GO" id="GO:0045004">
    <property type="term" value="P:DNA replication proofreading"/>
    <property type="evidence" value="ECO:0007669"/>
    <property type="project" value="TreeGrafter"/>
</dbReference>
<dbReference type="InterPro" id="IPR036397">
    <property type="entry name" value="RNaseH_sf"/>
</dbReference>
<dbReference type="GO" id="GO:0008408">
    <property type="term" value="F:3'-5' exonuclease activity"/>
    <property type="evidence" value="ECO:0007669"/>
    <property type="project" value="TreeGrafter"/>
</dbReference>
<evidence type="ECO:0000313" key="3">
    <source>
        <dbReference type="EMBL" id="SFD10509.1"/>
    </source>
</evidence>
<organism evidence="3 4">
    <name type="scientific">Ruminococcus albus</name>
    <dbReference type="NCBI Taxonomy" id="1264"/>
    <lineage>
        <taxon>Bacteria</taxon>
        <taxon>Bacillati</taxon>
        <taxon>Bacillota</taxon>
        <taxon>Clostridia</taxon>
        <taxon>Eubacteriales</taxon>
        <taxon>Oscillospiraceae</taxon>
        <taxon>Ruminococcus</taxon>
    </lineage>
</organism>
<feature type="coiled-coil region" evidence="1">
    <location>
        <begin position="73"/>
        <end position="102"/>
    </location>
</feature>
<sequence>MKVHNHDYPDHKTARQWAKQGFLPIDGAEGIELWANQFCQNKYIYYGPDEVSKATPDQLSNFFRFEREKRNQREKEKRKHRNAELIAENKELRKENNLLELSLCELERTAIRLMRNVDISPEKSADTIIIDTETTGLSELDDELLQVSIIDDAGNVLYNSYLRPLYHTSWEEAECVNNITPRMVAEAPTIYDEMPKINAIIKAAKKIIGFNTGFDENFLYFSGGISWMNKEVVDVMTMFAPIYGEWSEQYDDYKWQNLVKAADYYDYDWNSRPGEAHNSLADCYATLYVYNKITADRNTNLFLK</sequence>
<gene>
    <name evidence="3" type="ORF">SAMN02910406_03112</name>
</gene>
<dbReference type="SUPFAM" id="SSF53098">
    <property type="entry name" value="Ribonuclease H-like"/>
    <property type="match status" value="1"/>
</dbReference>
<evidence type="ECO:0000259" key="2">
    <source>
        <dbReference type="SMART" id="SM00479"/>
    </source>
</evidence>
<dbReference type="PANTHER" id="PTHR30231:SF41">
    <property type="entry name" value="DNA POLYMERASE III SUBUNIT EPSILON"/>
    <property type="match status" value="1"/>
</dbReference>
<dbReference type="OrthoDB" id="9776650at2"/>
<dbReference type="AlphaFoldDB" id="A0A1I1PKV9"/>
<dbReference type="Pfam" id="PF00929">
    <property type="entry name" value="RNase_T"/>
    <property type="match status" value="1"/>
</dbReference>